<feature type="compositionally biased region" description="Polar residues" evidence="1">
    <location>
        <begin position="1205"/>
        <end position="1226"/>
    </location>
</feature>
<feature type="compositionally biased region" description="Basic and acidic residues" evidence="1">
    <location>
        <begin position="1228"/>
        <end position="1244"/>
    </location>
</feature>
<name>D8TZ57_VOLCA</name>
<feature type="compositionally biased region" description="Basic and acidic residues" evidence="1">
    <location>
        <begin position="587"/>
        <end position="598"/>
    </location>
</feature>
<reference evidence="2 3" key="1">
    <citation type="journal article" date="2010" name="Science">
        <title>Genomic analysis of organismal complexity in the multicellular green alga Volvox carteri.</title>
        <authorList>
            <person name="Prochnik S.E."/>
            <person name="Umen J."/>
            <person name="Nedelcu A.M."/>
            <person name="Hallmann A."/>
            <person name="Miller S.M."/>
            <person name="Nishii I."/>
            <person name="Ferris P."/>
            <person name="Kuo A."/>
            <person name="Mitros T."/>
            <person name="Fritz-Laylin L.K."/>
            <person name="Hellsten U."/>
            <person name="Chapman J."/>
            <person name="Simakov O."/>
            <person name="Rensing S.A."/>
            <person name="Terry A."/>
            <person name="Pangilinan J."/>
            <person name="Kapitonov V."/>
            <person name="Jurka J."/>
            <person name="Salamov A."/>
            <person name="Shapiro H."/>
            <person name="Schmutz J."/>
            <person name="Grimwood J."/>
            <person name="Lindquist E."/>
            <person name="Lucas S."/>
            <person name="Grigoriev I.V."/>
            <person name="Schmitt R."/>
            <person name="Kirk D."/>
            <person name="Rokhsar D.S."/>
        </authorList>
    </citation>
    <scope>NUCLEOTIDE SEQUENCE [LARGE SCALE GENOMIC DNA]</scope>
    <source>
        <strain evidence="3">f. Nagariensis / Eve</strain>
    </source>
</reference>
<dbReference type="Proteomes" id="UP000001058">
    <property type="component" value="Unassembled WGS sequence"/>
</dbReference>
<dbReference type="OrthoDB" id="541279at2759"/>
<dbReference type="KEGG" id="vcn:VOLCADRAFT_92249"/>
<dbReference type="InParanoid" id="D8TZ57"/>
<feature type="compositionally biased region" description="Gly residues" evidence="1">
    <location>
        <begin position="239"/>
        <end position="251"/>
    </location>
</feature>
<protein>
    <submittedName>
        <fullName evidence="2">Uncharacterized protein</fullName>
    </submittedName>
</protein>
<feature type="region of interest" description="Disordered" evidence="1">
    <location>
        <begin position="643"/>
        <end position="665"/>
    </location>
</feature>
<gene>
    <name evidence="2" type="ORF">VOLCADRAFT_92249</name>
</gene>
<feature type="compositionally biased region" description="Basic residues" evidence="1">
    <location>
        <begin position="160"/>
        <end position="172"/>
    </location>
</feature>
<dbReference type="RefSeq" id="XP_002951769.1">
    <property type="nucleotide sequence ID" value="XM_002951723.1"/>
</dbReference>
<feature type="region of interest" description="Disordered" evidence="1">
    <location>
        <begin position="994"/>
        <end position="1026"/>
    </location>
</feature>
<keyword evidence="3" id="KW-1185">Reference proteome</keyword>
<sequence length="1563" mass="167292">MEVANIGWSASNRLLVHVSDAHDISSGGKGDTSDTGYVTARRTRHAAILRRLRKECGVQLYYLAYFNQSTQQLVEELRHECGKEAGSGWLVSEQLDAPEALPTKVAELLVDLLNTAGSSNQQTAAAAGAVEGGANEEAVLVQVPQRHKLLQPGRAWVPRPQRRVQNRSRRESHRSSLAASHASSTMGARPLRSSPMPELEARRSSRGSIYRSPKALSAASDAPGTSSGPLRKGNRAEGPGQGGEGAGGGLTPAGPSRAPSEAGSSPYKATELGWSPLETGPGRSSSRNSATGASSNGCTSRKHSGRVASGASTSRMAHAPVSGTAAIAVAGGSSSQGSCAHRSGLPLEGSGVASTSTDAIGAGGDHLPVTLGGVMERSGPFGSSQRIPVVQQTQKVIAPSSTSAVTPLLPWSARALKDFKAEMRAACFMLLDPADDPLTGRLDSVFALPPELWPVLPAGALYCLEAADPRATFQYMQHRSFPTTKVRLSTYFGKWGRHLVDFVVSWQPTPRAEAAWQLEGGKQPPLPWEQRQVVAHTTNGEYQYANTRMRFRGPKSTEPDSGLVEYCDAHGVDLLDTKAANETAPRNSDKDREAHLVDPPRPNTWGELARRPLISNLRSRGDLRTSCGRRVPSGYFFTLVPTALSIPPDGPGGPTRSRPSSAGRAFSAARQTCSLTSTTSSASAATAATATTSVAPSTTLAPKDRWRTYDVPFKHPIHSTRAQELGAQEARASGRGVRTFSDSAAVIKASTCVRQMVGLISEQELRLPRAFVPGPVVVPRWEDIPRLYAEHMEAARGLMPVTELDMYGSSKLHMLIYHLQCAATLEYDRLDAKLLLLPQMARLGCKSVEIDAWLQAIIEHASYLYDKLRIYDTSIWAVSEQSSKPWPLRSSLAAATTLLPPPPAATATAPGHREGWVFPDPLKDTAHASCSAVNAAAQPRPELREQRVPVQRVTQAEWSAVARVMRPTRHATLYTTWVRLRPLMTGMKTGGGGGGCGGGGGDGGASASHSHAGSMISAPSDAGATAAGLDDGMPTAVMYDPYSHGAVNREVLEYLPKDLEAMSSPDYVAPVPATGKKIKQRGYRGEGPLPPELVAEMPTVHRPVRCRGADETPLPPELQKMDLWNVKNKAEQASPRAPHPSGDTGAVRTSQVAVHRLQMAKEFAATRQAAVRKSMQLAKGVTPFDEPDAPYYGSDVAEDEDSWTDLISSRPATATQTADDLGQSTPEDAAHVRERERAAAEAAEARRRLLSNGPFKGREQVKLGKGLSRAAGLRGVATPISEPDNLRFLFMGEEPRDVTEAYQPPPLEHGHPEVLSNQWFKHTGSFSSTHAHTDNGPEPFSLEKLMRDPNDRGSDIDSGVDAIPLIDLPTAKGSIFGGPPIPGFLGLADYEMALARRRAIAGAEVVQMRTNVIPKQDVFNLLVVYCNLERYPEQLAILQEAISAPVSKTAITATARAIAARNTGVGPAAAAAAAAAATTAARQVDLEAEAERQRIKATAWVLGVTWRRITNETYTSFLCRVLGWPADVVVAMHRTRAAHLIARALVRGHDMGSVSKPPPPRER</sequence>
<feature type="region of interest" description="Disordered" evidence="1">
    <location>
        <begin position="579"/>
        <end position="604"/>
    </location>
</feature>
<dbReference type="GeneID" id="9615852"/>
<organism evidence="3">
    <name type="scientific">Volvox carteri f. nagariensis</name>
    <dbReference type="NCBI Taxonomy" id="3068"/>
    <lineage>
        <taxon>Eukaryota</taxon>
        <taxon>Viridiplantae</taxon>
        <taxon>Chlorophyta</taxon>
        <taxon>core chlorophytes</taxon>
        <taxon>Chlorophyceae</taxon>
        <taxon>CS clade</taxon>
        <taxon>Chlamydomonadales</taxon>
        <taxon>Volvocaceae</taxon>
        <taxon>Volvox</taxon>
    </lineage>
</organism>
<evidence type="ECO:0000313" key="2">
    <source>
        <dbReference type="EMBL" id="EFJ47220.1"/>
    </source>
</evidence>
<feature type="region of interest" description="Disordered" evidence="1">
    <location>
        <begin position="151"/>
        <end position="317"/>
    </location>
</feature>
<feature type="region of interest" description="Disordered" evidence="1">
    <location>
        <begin position="1181"/>
        <end position="1244"/>
    </location>
</feature>
<evidence type="ECO:0000313" key="3">
    <source>
        <dbReference type="Proteomes" id="UP000001058"/>
    </source>
</evidence>
<proteinExistence type="predicted"/>
<feature type="compositionally biased region" description="Low complexity" evidence="1">
    <location>
        <begin position="282"/>
        <end position="296"/>
    </location>
</feature>
<accession>D8TZ57</accession>
<evidence type="ECO:0000256" key="1">
    <source>
        <dbReference type="SAM" id="MobiDB-lite"/>
    </source>
</evidence>
<feature type="compositionally biased region" description="Low complexity" evidence="1">
    <location>
        <begin position="175"/>
        <end position="184"/>
    </location>
</feature>
<feature type="compositionally biased region" description="Gly residues" evidence="1">
    <location>
        <begin position="994"/>
        <end position="1004"/>
    </location>
</feature>
<dbReference type="EMBL" id="GL378346">
    <property type="protein sequence ID" value="EFJ47220.1"/>
    <property type="molecule type" value="Genomic_DNA"/>
</dbReference>